<dbReference type="InterPro" id="IPR015421">
    <property type="entry name" value="PyrdxlP-dep_Trfase_major"/>
</dbReference>
<feature type="domain" description="Aminotransferase class V" evidence="3">
    <location>
        <begin position="145"/>
        <end position="239"/>
    </location>
</feature>
<dbReference type="PANTHER" id="PTHR11601">
    <property type="entry name" value="CYSTEINE DESULFURYLASE FAMILY MEMBER"/>
    <property type="match status" value="1"/>
</dbReference>
<dbReference type="GO" id="GO:0031071">
    <property type="term" value="F:cysteine desulfurase activity"/>
    <property type="evidence" value="ECO:0007669"/>
    <property type="project" value="TreeGrafter"/>
</dbReference>
<sequence>MFRRNFRNVAVQLGKISQATVSSNAAESSRSERMEKLRNGIVEAFVSSDVNVRPIYLDVQATTPTDPRVVDAMLPYHLNDFGNPHSRTHAYGWETEKAVDIARKQVADLIGADQREIIFTSGATESNNIAIKGVANFYRVAGKNHTYIPVKSSGVIDLEVLEEAIRPQTSLVSIMAVNNEIGVRQPLKEIGALCRRKGVFFHTDAAQAVGKIPLNVDDLNVDLMSISGHKIYGPKGIGA</sequence>
<comment type="similarity">
    <text evidence="2">Belongs to the class-V pyridoxal-phosphate-dependent aminotransferase family. NifS/IscS subfamily.</text>
</comment>
<comment type="cofactor">
    <cofactor evidence="1">
        <name>pyridoxal 5'-phosphate</name>
        <dbReference type="ChEBI" id="CHEBI:597326"/>
    </cofactor>
</comment>
<dbReference type="InterPro" id="IPR015424">
    <property type="entry name" value="PyrdxlP-dep_Trfase"/>
</dbReference>
<evidence type="ECO:0000259" key="3">
    <source>
        <dbReference type="Pfam" id="PF00266"/>
    </source>
</evidence>
<evidence type="ECO:0000313" key="5">
    <source>
        <dbReference type="WBParaSite" id="scaffold35855_cov186.g22801"/>
    </source>
</evidence>
<feature type="domain" description="Aminotransferase class V" evidence="3">
    <location>
        <begin position="55"/>
        <end position="137"/>
    </location>
</feature>
<evidence type="ECO:0000313" key="4">
    <source>
        <dbReference type="Proteomes" id="UP000887561"/>
    </source>
</evidence>
<dbReference type="InterPro" id="IPR000192">
    <property type="entry name" value="Aminotrans_V_dom"/>
</dbReference>
<dbReference type="SUPFAM" id="SSF53383">
    <property type="entry name" value="PLP-dependent transferases"/>
    <property type="match status" value="1"/>
</dbReference>
<evidence type="ECO:0000256" key="2">
    <source>
        <dbReference type="ARBA" id="ARBA00006490"/>
    </source>
</evidence>
<accession>A0A915MGD1</accession>
<dbReference type="GO" id="GO:0005739">
    <property type="term" value="C:mitochondrion"/>
    <property type="evidence" value="ECO:0007669"/>
    <property type="project" value="TreeGrafter"/>
</dbReference>
<protein>
    <submittedName>
        <fullName evidence="5">Aminotransferase class V domain-containing protein</fullName>
    </submittedName>
</protein>
<organism evidence="4 5">
    <name type="scientific">Meloidogyne javanica</name>
    <name type="common">Root-knot nematode worm</name>
    <dbReference type="NCBI Taxonomy" id="6303"/>
    <lineage>
        <taxon>Eukaryota</taxon>
        <taxon>Metazoa</taxon>
        <taxon>Ecdysozoa</taxon>
        <taxon>Nematoda</taxon>
        <taxon>Chromadorea</taxon>
        <taxon>Rhabditida</taxon>
        <taxon>Tylenchina</taxon>
        <taxon>Tylenchomorpha</taxon>
        <taxon>Tylenchoidea</taxon>
        <taxon>Meloidogynidae</taxon>
        <taxon>Meloidogyninae</taxon>
        <taxon>Meloidogyne</taxon>
        <taxon>Meloidogyne incognita group</taxon>
    </lineage>
</organism>
<dbReference type="PANTHER" id="PTHR11601:SF34">
    <property type="entry name" value="CYSTEINE DESULFURASE"/>
    <property type="match status" value="1"/>
</dbReference>
<name>A0A915MGD1_MELJA</name>
<keyword evidence="4" id="KW-1185">Reference proteome</keyword>
<proteinExistence type="inferred from homology"/>
<dbReference type="WBParaSite" id="scaffold35855_cov186.g22801">
    <property type="protein sequence ID" value="scaffold35855_cov186.g22801"/>
    <property type="gene ID" value="scaffold35855_cov186.g22801"/>
</dbReference>
<dbReference type="Pfam" id="PF00266">
    <property type="entry name" value="Aminotran_5"/>
    <property type="match status" value="2"/>
</dbReference>
<dbReference type="AlphaFoldDB" id="A0A915MGD1"/>
<dbReference type="GO" id="GO:0005829">
    <property type="term" value="C:cytosol"/>
    <property type="evidence" value="ECO:0007669"/>
    <property type="project" value="TreeGrafter"/>
</dbReference>
<dbReference type="GO" id="GO:0016226">
    <property type="term" value="P:iron-sulfur cluster assembly"/>
    <property type="evidence" value="ECO:0007669"/>
    <property type="project" value="TreeGrafter"/>
</dbReference>
<dbReference type="Gene3D" id="3.40.640.10">
    <property type="entry name" value="Type I PLP-dependent aspartate aminotransferase-like (Major domain)"/>
    <property type="match status" value="1"/>
</dbReference>
<evidence type="ECO:0000256" key="1">
    <source>
        <dbReference type="ARBA" id="ARBA00001933"/>
    </source>
</evidence>
<reference evidence="5" key="1">
    <citation type="submission" date="2022-11" db="UniProtKB">
        <authorList>
            <consortium name="WormBaseParasite"/>
        </authorList>
    </citation>
    <scope>IDENTIFICATION</scope>
</reference>
<dbReference type="Proteomes" id="UP000887561">
    <property type="component" value="Unplaced"/>
</dbReference>
<dbReference type="GO" id="GO:0005634">
    <property type="term" value="C:nucleus"/>
    <property type="evidence" value="ECO:0007669"/>
    <property type="project" value="TreeGrafter"/>
</dbReference>